<feature type="transmembrane region" description="Helical" evidence="8">
    <location>
        <begin position="36"/>
        <end position="53"/>
    </location>
</feature>
<organism evidence="10 11">
    <name type="scientific">Hyella patelloides LEGE 07179</name>
    <dbReference type="NCBI Taxonomy" id="945734"/>
    <lineage>
        <taxon>Bacteria</taxon>
        <taxon>Bacillati</taxon>
        <taxon>Cyanobacteriota</taxon>
        <taxon>Cyanophyceae</taxon>
        <taxon>Pleurocapsales</taxon>
        <taxon>Hyellaceae</taxon>
        <taxon>Hyella</taxon>
    </lineage>
</organism>
<feature type="transmembrane region" description="Helical" evidence="8">
    <location>
        <begin position="193"/>
        <end position="215"/>
    </location>
</feature>
<keyword evidence="2 8" id="KW-1003">Cell membrane</keyword>
<dbReference type="InterPro" id="IPR045378">
    <property type="entry name" value="LNT_N"/>
</dbReference>
<dbReference type="Pfam" id="PF00795">
    <property type="entry name" value="CN_hydrolase"/>
    <property type="match status" value="1"/>
</dbReference>
<dbReference type="InterPro" id="IPR003010">
    <property type="entry name" value="C-N_Hydrolase"/>
</dbReference>
<dbReference type="PANTHER" id="PTHR38686">
    <property type="entry name" value="APOLIPOPROTEIN N-ACYLTRANSFERASE"/>
    <property type="match status" value="1"/>
</dbReference>
<evidence type="ECO:0000256" key="8">
    <source>
        <dbReference type="HAMAP-Rule" id="MF_01148"/>
    </source>
</evidence>
<feature type="domain" description="CN hydrolase" evidence="9">
    <location>
        <begin position="279"/>
        <end position="522"/>
    </location>
</feature>
<dbReference type="Pfam" id="PF20154">
    <property type="entry name" value="LNT_N"/>
    <property type="match status" value="1"/>
</dbReference>
<dbReference type="InterPro" id="IPR004563">
    <property type="entry name" value="Apolipo_AcylTrfase"/>
</dbReference>
<dbReference type="EMBL" id="CAACVJ010000212">
    <property type="protein sequence ID" value="VEP14795.1"/>
    <property type="molecule type" value="Genomic_DNA"/>
</dbReference>
<evidence type="ECO:0000313" key="10">
    <source>
        <dbReference type="EMBL" id="VEP14795.1"/>
    </source>
</evidence>
<evidence type="ECO:0000256" key="4">
    <source>
        <dbReference type="ARBA" id="ARBA00022692"/>
    </source>
</evidence>
<name>A0A563VTR3_9CYAN</name>
<evidence type="ECO:0000256" key="1">
    <source>
        <dbReference type="ARBA" id="ARBA00004651"/>
    </source>
</evidence>
<feature type="transmembrane region" description="Helical" evidence="8">
    <location>
        <begin position="248"/>
        <end position="267"/>
    </location>
</feature>
<comment type="pathway">
    <text evidence="8">Protein modification; lipoprotein biosynthesis (N-acyl transfer).</text>
</comment>
<dbReference type="CDD" id="cd07571">
    <property type="entry name" value="ALP_N-acyl_transferase"/>
    <property type="match status" value="1"/>
</dbReference>
<dbReference type="PANTHER" id="PTHR38686:SF1">
    <property type="entry name" value="APOLIPOPROTEIN N-ACYLTRANSFERASE"/>
    <property type="match status" value="1"/>
</dbReference>
<dbReference type="Gene3D" id="3.60.110.10">
    <property type="entry name" value="Carbon-nitrogen hydrolase"/>
    <property type="match status" value="1"/>
</dbReference>
<dbReference type="UniPathway" id="UPA00666"/>
<comment type="subcellular location">
    <subcellularLocation>
        <location evidence="1 8">Cell membrane</location>
        <topology evidence="1 8">Multi-pass membrane protein</topology>
    </subcellularLocation>
</comment>
<evidence type="ECO:0000259" key="9">
    <source>
        <dbReference type="PROSITE" id="PS50263"/>
    </source>
</evidence>
<keyword evidence="11" id="KW-1185">Reference proteome</keyword>
<evidence type="ECO:0000313" key="11">
    <source>
        <dbReference type="Proteomes" id="UP000320055"/>
    </source>
</evidence>
<dbReference type="GO" id="GO:0016410">
    <property type="term" value="F:N-acyltransferase activity"/>
    <property type="evidence" value="ECO:0007669"/>
    <property type="project" value="UniProtKB-UniRule"/>
</dbReference>
<keyword evidence="6 8" id="KW-0472">Membrane</keyword>
<sequence length="554" mass="62618">MNSLLLLKKTKLADFKQLIIALSSGVLMGLSPAPLNLWLLSWIALVSLWIFIFQDKKSYQEVALIGFTWGFGYHGLALFWITGVHPMTWMGVPWLASLSIAIAVWLAISFWGAFLVSLWTIICSFINRKFLKVNRDNTVIFIITRVLIGVTVWCSLETLWSYGSLWWSSLSYTQSPNNLAILQLTKFSGFNTVTAAIVAVNGLLAEAIILNQVILKKQINSEKTFSIPHNLNSTPKQNILISNKVKPLICLPIILFFGLHIWGLWLYNYPIAKDNLEPIKVGIIQGNIPNEIKLYSEGWVKAIQGYTKGYQKLAQQKVDVVLTPETALPFYWNDITNNSDFYQAVIKAKVPAWVGAFGRKDTDYTNSLFTLTGEGKTLSRYDKTILVPLGEYIPFEPILGKIIDTLSPLEAHLQAGKPEQIFDTPFGKAIVGICYESAFSQHFRRQAREGGEFIITASNNAHYSRAMPAQHHAQDVIRAIESDRWAARATNTGYSAFVDPHGNTLWRSAINQYQIYANTIYRRQTKTLYVRWGDWLTILLSVISMVVIVKKRLV</sequence>
<dbReference type="GO" id="GO:0042158">
    <property type="term" value="P:lipoprotein biosynthetic process"/>
    <property type="evidence" value="ECO:0007669"/>
    <property type="project" value="UniProtKB-UniRule"/>
</dbReference>
<proteinExistence type="inferred from homology"/>
<dbReference type="NCBIfam" id="TIGR00546">
    <property type="entry name" value="lnt"/>
    <property type="match status" value="1"/>
</dbReference>
<protein>
    <recommendedName>
        <fullName evidence="8">Apolipoprotein N-acyltransferase</fullName>
        <shortName evidence="8">ALP N-acyltransferase</shortName>
        <ecNumber evidence="8">2.3.1.269</ecNumber>
    </recommendedName>
</protein>
<dbReference type="PROSITE" id="PS50263">
    <property type="entry name" value="CN_HYDROLASE"/>
    <property type="match status" value="1"/>
</dbReference>
<feature type="transmembrane region" description="Helical" evidence="8">
    <location>
        <begin position="532"/>
        <end position="549"/>
    </location>
</feature>
<evidence type="ECO:0000256" key="6">
    <source>
        <dbReference type="ARBA" id="ARBA00023136"/>
    </source>
</evidence>
<keyword evidence="5 8" id="KW-1133">Transmembrane helix</keyword>
<dbReference type="SUPFAM" id="SSF56317">
    <property type="entry name" value="Carbon-nitrogen hydrolase"/>
    <property type="match status" value="1"/>
</dbReference>
<reference evidence="10 11" key="1">
    <citation type="submission" date="2019-01" db="EMBL/GenBank/DDBJ databases">
        <authorList>
            <person name="Brito A."/>
        </authorList>
    </citation>
    <scope>NUCLEOTIDE SEQUENCE [LARGE SCALE GENOMIC DNA]</scope>
    <source>
        <strain evidence="10">1</strain>
    </source>
</reference>
<keyword evidence="3 8" id="KW-0808">Transferase</keyword>
<keyword evidence="10" id="KW-0449">Lipoprotein</keyword>
<feature type="transmembrane region" description="Helical" evidence="8">
    <location>
        <begin position="62"/>
        <end position="82"/>
    </location>
</feature>
<feature type="transmembrane region" description="Helical" evidence="8">
    <location>
        <begin position="139"/>
        <end position="162"/>
    </location>
</feature>
<comment type="similarity">
    <text evidence="8">Belongs to the CN hydrolase family. Apolipoprotein N-acyltransferase subfamily.</text>
</comment>
<comment type="function">
    <text evidence="8">Catalyzes the phospholipid dependent N-acylation of the N-terminal cysteine of apolipoprotein, the last step in lipoprotein maturation.</text>
</comment>
<evidence type="ECO:0000256" key="5">
    <source>
        <dbReference type="ARBA" id="ARBA00022989"/>
    </source>
</evidence>
<evidence type="ECO:0000256" key="7">
    <source>
        <dbReference type="ARBA" id="ARBA00023315"/>
    </source>
</evidence>
<dbReference type="Proteomes" id="UP000320055">
    <property type="component" value="Unassembled WGS sequence"/>
</dbReference>
<evidence type="ECO:0000256" key="3">
    <source>
        <dbReference type="ARBA" id="ARBA00022679"/>
    </source>
</evidence>
<dbReference type="AlphaFoldDB" id="A0A563VTR3"/>
<evidence type="ECO:0000256" key="2">
    <source>
        <dbReference type="ARBA" id="ARBA00022475"/>
    </source>
</evidence>
<dbReference type="EC" id="2.3.1.269" evidence="8"/>
<dbReference type="InterPro" id="IPR036526">
    <property type="entry name" value="C-N_Hydrolase_sf"/>
</dbReference>
<feature type="transmembrane region" description="Helical" evidence="8">
    <location>
        <begin position="94"/>
        <end position="127"/>
    </location>
</feature>
<keyword evidence="7 8" id="KW-0012">Acyltransferase</keyword>
<dbReference type="HAMAP" id="MF_01148">
    <property type="entry name" value="Lnt"/>
    <property type="match status" value="1"/>
</dbReference>
<comment type="catalytic activity">
    <reaction evidence="8">
        <text>N-terminal S-1,2-diacyl-sn-glyceryl-L-cysteinyl-[lipoprotein] + a glycerophospholipid = N-acyl-S-1,2-diacyl-sn-glyceryl-L-cysteinyl-[lipoprotein] + a 2-acyl-sn-glycero-3-phospholipid + H(+)</text>
        <dbReference type="Rhea" id="RHEA:48228"/>
        <dbReference type="Rhea" id="RHEA-COMP:14681"/>
        <dbReference type="Rhea" id="RHEA-COMP:14684"/>
        <dbReference type="ChEBI" id="CHEBI:15378"/>
        <dbReference type="ChEBI" id="CHEBI:136912"/>
        <dbReference type="ChEBI" id="CHEBI:140656"/>
        <dbReference type="ChEBI" id="CHEBI:140657"/>
        <dbReference type="ChEBI" id="CHEBI:140660"/>
        <dbReference type="EC" id="2.3.1.269"/>
    </reaction>
</comment>
<accession>A0A563VTR3</accession>
<gene>
    <name evidence="8 10" type="primary">lnt</name>
    <name evidence="10" type="ORF">H1P_290004</name>
</gene>
<keyword evidence="4 8" id="KW-0812">Transmembrane</keyword>
<dbReference type="GO" id="GO:0005886">
    <property type="term" value="C:plasma membrane"/>
    <property type="evidence" value="ECO:0007669"/>
    <property type="project" value="UniProtKB-SubCell"/>
</dbReference>